<proteinExistence type="predicted"/>
<organism evidence="1">
    <name type="scientific">Haemonchus placei</name>
    <name type="common">Barber's pole worm</name>
    <dbReference type="NCBI Taxonomy" id="6290"/>
    <lineage>
        <taxon>Eukaryota</taxon>
        <taxon>Metazoa</taxon>
        <taxon>Ecdysozoa</taxon>
        <taxon>Nematoda</taxon>
        <taxon>Chromadorea</taxon>
        <taxon>Rhabditida</taxon>
        <taxon>Rhabditina</taxon>
        <taxon>Rhabditomorpha</taxon>
        <taxon>Strongyloidea</taxon>
        <taxon>Trichostrongylidae</taxon>
        <taxon>Haemonchus</taxon>
    </lineage>
</organism>
<name>A0A158QKQ0_HAEPC</name>
<sequence length="70" mass="7909">LFLRVVNVSDHKTCALLMTRMKEANRLPSPTDSSCFVFSGENSKLRNCKSYSGFSPYALARLARIFPYVC</sequence>
<evidence type="ECO:0000313" key="1">
    <source>
        <dbReference type="WBParaSite" id="HPLM_0000503301-mRNA-1"/>
    </source>
</evidence>
<accession>A0A158QKQ0</accession>
<dbReference type="WBParaSite" id="HPLM_0000503301-mRNA-1">
    <property type="protein sequence ID" value="HPLM_0000503301-mRNA-1"/>
    <property type="gene ID" value="HPLM_0000503301"/>
</dbReference>
<protein>
    <submittedName>
        <fullName evidence="1">Ovule protein</fullName>
    </submittedName>
</protein>
<reference evidence="1" key="1">
    <citation type="submission" date="2016-04" db="UniProtKB">
        <authorList>
            <consortium name="WormBaseParasite"/>
        </authorList>
    </citation>
    <scope>IDENTIFICATION</scope>
</reference>
<dbReference type="AlphaFoldDB" id="A0A158QKQ0"/>